<dbReference type="Proteomes" id="UP000424752">
    <property type="component" value="Chromosome"/>
</dbReference>
<evidence type="ECO:0000313" key="2">
    <source>
        <dbReference type="EMBL" id="QGU86593.1"/>
    </source>
</evidence>
<reference evidence="2 3" key="2">
    <citation type="submission" date="2019-12" db="EMBL/GenBank/DDBJ databases">
        <title>Erwinia sp. nov., isolated from droppings of birds in the Qinghai-Tiebt plateau of China.</title>
        <authorList>
            <person name="Ge Y."/>
        </authorList>
    </citation>
    <scope>NUCLEOTIDE SEQUENCE [LARGE SCALE GENOMIC DNA]</scope>
    <source>
        <strain evidence="2 3">J780</strain>
    </source>
</reference>
<dbReference type="RefSeq" id="WP_154753738.1">
    <property type="nucleotide sequence ID" value="NZ_CP046509.1"/>
</dbReference>
<organism evidence="2 3">
    <name type="scientific">Erwinia sorbitola</name>
    <dbReference type="NCBI Taxonomy" id="2681984"/>
    <lineage>
        <taxon>Bacteria</taxon>
        <taxon>Pseudomonadati</taxon>
        <taxon>Pseudomonadota</taxon>
        <taxon>Gammaproteobacteria</taxon>
        <taxon>Enterobacterales</taxon>
        <taxon>Erwiniaceae</taxon>
        <taxon>Erwinia</taxon>
    </lineage>
</organism>
<dbReference type="EMBL" id="WLZX01000007">
    <property type="protein sequence ID" value="MTD28480.1"/>
    <property type="molecule type" value="Genomic_DNA"/>
</dbReference>
<evidence type="ECO:0000313" key="3">
    <source>
        <dbReference type="Proteomes" id="UP000424752"/>
    </source>
</evidence>
<dbReference type="EMBL" id="CP046509">
    <property type="protein sequence ID" value="QGU86593.1"/>
    <property type="molecule type" value="Genomic_DNA"/>
</dbReference>
<name>A0A6I6EQY7_9GAMM</name>
<evidence type="ECO:0000313" key="4">
    <source>
        <dbReference type="Proteomes" id="UP000480164"/>
    </source>
</evidence>
<dbReference type="Proteomes" id="UP000480164">
    <property type="component" value="Unassembled WGS sequence"/>
</dbReference>
<evidence type="ECO:0000313" key="1">
    <source>
        <dbReference type="EMBL" id="MTD28480.1"/>
    </source>
</evidence>
<dbReference type="AlphaFoldDB" id="A0A6I6EQY7"/>
<reference evidence="1 4" key="1">
    <citation type="submission" date="2019-11" db="EMBL/GenBank/DDBJ databases">
        <title>Erwinia sp. nov., isolated from feces of birds in Tibet plateau of China.</title>
        <authorList>
            <person name="Ge Y."/>
        </authorList>
    </citation>
    <scope>NUCLEOTIDE SEQUENCE [LARGE SCALE GENOMIC DNA]</scope>
    <source>
        <strain evidence="1 4">J316</strain>
    </source>
</reference>
<proteinExistence type="predicted"/>
<gene>
    <name evidence="1" type="ORF">GK011_16200</name>
    <name evidence="2" type="ORF">GN242_04885</name>
</gene>
<accession>A0A6L6GRK3</accession>
<dbReference type="KEGG" id="erwi:GN242_04885"/>
<sequence>MYKITISESVIRCNGKDGLHVEADCKVHITLNQSVIHDNAGSGIAVQPSAKGLHEAGINPSVSFEALRKAHDALKNIDSDDKNSIFQKLSEIGFTEYLSATANLTSVAEFIMTLTC</sequence>
<accession>A0A6I6EQY7</accession>
<protein>
    <submittedName>
        <fullName evidence="2">Uncharacterized protein</fullName>
    </submittedName>
</protein>
<keyword evidence="4" id="KW-1185">Reference proteome</keyword>